<sequence length="132" mass="14161">MGIFLVTHVAVWRTLPSGSPRMGLLSGLAAMGVVISLLTVLLVGGLLPELFAVASIDFLLVVLYLFVYAGVARSVSLTLVARLLVEPGHTVVFGTLLDEYTSSSRFEDRLRLMGESGLLLISEDRVDLTVKG</sequence>
<keyword evidence="1" id="KW-1133">Transmembrane helix</keyword>
<reference evidence="2" key="1">
    <citation type="submission" date="2018-05" db="EMBL/GenBank/DDBJ databases">
        <authorList>
            <person name="Lanie J.A."/>
            <person name="Ng W.-L."/>
            <person name="Kazmierczak K.M."/>
            <person name="Andrzejewski T.M."/>
            <person name="Davidsen T.M."/>
            <person name="Wayne K.J."/>
            <person name="Tettelin H."/>
            <person name="Glass J.I."/>
            <person name="Rusch D."/>
            <person name="Podicherti R."/>
            <person name="Tsui H.-C.T."/>
            <person name="Winkler M.E."/>
        </authorList>
    </citation>
    <scope>NUCLEOTIDE SEQUENCE</scope>
</reference>
<feature type="transmembrane region" description="Helical" evidence="1">
    <location>
        <begin position="50"/>
        <end position="72"/>
    </location>
</feature>
<keyword evidence="1" id="KW-0472">Membrane</keyword>
<proteinExistence type="predicted"/>
<feature type="transmembrane region" description="Helical" evidence="1">
    <location>
        <begin position="22"/>
        <end position="44"/>
    </location>
</feature>
<evidence type="ECO:0000313" key="2">
    <source>
        <dbReference type="EMBL" id="SVD29875.1"/>
    </source>
</evidence>
<keyword evidence="1" id="KW-0812">Transmembrane</keyword>
<organism evidence="2">
    <name type="scientific">marine metagenome</name>
    <dbReference type="NCBI Taxonomy" id="408172"/>
    <lineage>
        <taxon>unclassified sequences</taxon>
        <taxon>metagenomes</taxon>
        <taxon>ecological metagenomes</taxon>
    </lineage>
</organism>
<evidence type="ECO:0000256" key="1">
    <source>
        <dbReference type="SAM" id="Phobius"/>
    </source>
</evidence>
<accession>A0A382U7L9</accession>
<gene>
    <name evidence="2" type="ORF">METZ01_LOCUS382729</name>
</gene>
<dbReference type="EMBL" id="UINC01141876">
    <property type="protein sequence ID" value="SVD29875.1"/>
    <property type="molecule type" value="Genomic_DNA"/>
</dbReference>
<feature type="non-terminal residue" evidence="2">
    <location>
        <position position="132"/>
    </location>
</feature>
<name>A0A382U7L9_9ZZZZ</name>
<protein>
    <submittedName>
        <fullName evidence="2">Uncharacterized protein</fullName>
    </submittedName>
</protein>
<dbReference type="AlphaFoldDB" id="A0A382U7L9"/>